<dbReference type="Pfam" id="PF04670">
    <property type="entry name" value="Gtr1_RagA"/>
    <property type="match status" value="1"/>
</dbReference>
<comment type="caution">
    <text evidence="5">The sequence shown here is derived from an EMBL/GenBank/DDBJ whole genome shotgun (WGS) entry which is preliminary data.</text>
</comment>
<evidence type="ECO:0000313" key="5">
    <source>
        <dbReference type="EMBL" id="CAE7838999.1"/>
    </source>
</evidence>
<organism evidence="5 6">
    <name type="scientific">Symbiodinium necroappetens</name>
    <dbReference type="NCBI Taxonomy" id="1628268"/>
    <lineage>
        <taxon>Eukaryota</taxon>
        <taxon>Sar</taxon>
        <taxon>Alveolata</taxon>
        <taxon>Dinophyceae</taxon>
        <taxon>Suessiales</taxon>
        <taxon>Symbiodiniaceae</taxon>
        <taxon>Symbiodinium</taxon>
    </lineage>
</organism>
<dbReference type="Gene3D" id="3.40.50.300">
    <property type="entry name" value="P-loop containing nucleotide triphosphate hydrolases"/>
    <property type="match status" value="1"/>
</dbReference>
<dbReference type="OrthoDB" id="425193at2759"/>
<reference evidence="5" key="1">
    <citation type="submission" date="2021-02" db="EMBL/GenBank/DDBJ databases">
        <authorList>
            <person name="Dougan E. K."/>
            <person name="Rhodes N."/>
            <person name="Thang M."/>
            <person name="Chan C."/>
        </authorList>
    </citation>
    <scope>NUCLEOTIDE SEQUENCE</scope>
</reference>
<protein>
    <submittedName>
        <fullName evidence="5">Rragb protein</fullName>
    </submittedName>
</protein>
<dbReference type="GO" id="GO:0003924">
    <property type="term" value="F:GTPase activity"/>
    <property type="evidence" value="ECO:0007669"/>
    <property type="project" value="TreeGrafter"/>
</dbReference>
<name>A0A812ZSF5_9DINO</name>
<proteinExistence type="inferred from homology"/>
<dbReference type="GO" id="GO:0005764">
    <property type="term" value="C:lysosome"/>
    <property type="evidence" value="ECO:0007669"/>
    <property type="project" value="TreeGrafter"/>
</dbReference>
<comment type="similarity">
    <text evidence="1">Belongs to the GTR/RAG GTP-binding protein family.</text>
</comment>
<evidence type="ECO:0000256" key="1">
    <source>
        <dbReference type="ARBA" id="ARBA00007756"/>
    </source>
</evidence>
<keyword evidence="2" id="KW-0547">Nucleotide-binding</keyword>
<dbReference type="GO" id="GO:1904263">
    <property type="term" value="P:positive regulation of TORC1 signaling"/>
    <property type="evidence" value="ECO:0007669"/>
    <property type="project" value="TreeGrafter"/>
</dbReference>
<keyword evidence="3" id="KW-0342">GTP-binding</keyword>
<dbReference type="Gene3D" id="3.30.450.190">
    <property type="match status" value="1"/>
</dbReference>
<dbReference type="SUPFAM" id="SSF52540">
    <property type="entry name" value="P-loop containing nucleoside triphosphate hydrolases"/>
    <property type="match status" value="1"/>
</dbReference>
<evidence type="ECO:0000256" key="4">
    <source>
        <dbReference type="SAM" id="MobiDB-lite"/>
    </source>
</evidence>
<dbReference type="GO" id="GO:0010507">
    <property type="term" value="P:negative regulation of autophagy"/>
    <property type="evidence" value="ECO:0007669"/>
    <property type="project" value="TreeGrafter"/>
</dbReference>
<dbReference type="AlphaFoldDB" id="A0A812ZSF5"/>
<dbReference type="PANTHER" id="PTHR11259">
    <property type="entry name" value="RAS-RELATED GTP BINDING RAG/GTR YEAST"/>
    <property type="match status" value="1"/>
</dbReference>
<dbReference type="Proteomes" id="UP000601435">
    <property type="component" value="Unassembled WGS sequence"/>
</dbReference>
<evidence type="ECO:0000256" key="2">
    <source>
        <dbReference type="ARBA" id="ARBA00022741"/>
    </source>
</evidence>
<dbReference type="GO" id="GO:0005634">
    <property type="term" value="C:nucleus"/>
    <property type="evidence" value="ECO:0007669"/>
    <property type="project" value="TreeGrafter"/>
</dbReference>
<accession>A0A812ZSF5</accession>
<evidence type="ECO:0000256" key="3">
    <source>
        <dbReference type="ARBA" id="ARBA00023134"/>
    </source>
</evidence>
<feature type="region of interest" description="Disordered" evidence="4">
    <location>
        <begin position="201"/>
        <end position="221"/>
    </location>
</feature>
<dbReference type="GO" id="GO:1990131">
    <property type="term" value="C:Gtr1-Gtr2 GTPase complex"/>
    <property type="evidence" value="ECO:0007669"/>
    <property type="project" value="TreeGrafter"/>
</dbReference>
<sequence>MENYFESQRENIFQHCEVLIYVLVAVRDQHTQVDERKKDIEYFKAACDSLATHSPSAVTFALIHKLDLLHESKRMEVFKQYEKELLNLAPNRNLTCLPTSIWDDTLFKAWTKIVAVLVPDPQILQDHLDFMCQVLQADEIVIFEKNTFLVISHALTKSIQDSYRFEKLSNIIKQPQSHACDCHSEPRKSGFRTHSVSVSRTHMNGATGRGSQTDMHISNQL</sequence>
<keyword evidence="6" id="KW-1185">Reference proteome</keyword>
<dbReference type="GO" id="GO:0005525">
    <property type="term" value="F:GTP binding"/>
    <property type="evidence" value="ECO:0007669"/>
    <property type="project" value="UniProtKB-KW"/>
</dbReference>
<dbReference type="EMBL" id="CAJNJA010049888">
    <property type="protein sequence ID" value="CAE7838999.1"/>
    <property type="molecule type" value="Genomic_DNA"/>
</dbReference>
<dbReference type="InterPro" id="IPR027417">
    <property type="entry name" value="P-loop_NTPase"/>
</dbReference>
<dbReference type="InterPro" id="IPR006762">
    <property type="entry name" value="Gtr1_RagA"/>
</dbReference>
<dbReference type="GO" id="GO:0009267">
    <property type="term" value="P:cellular response to starvation"/>
    <property type="evidence" value="ECO:0007669"/>
    <property type="project" value="TreeGrafter"/>
</dbReference>
<evidence type="ECO:0000313" key="6">
    <source>
        <dbReference type="Proteomes" id="UP000601435"/>
    </source>
</evidence>
<gene>
    <name evidence="5" type="primary">Rragb</name>
    <name evidence="5" type="ORF">SNEC2469_LOCUS25349</name>
</gene>
<dbReference type="PANTHER" id="PTHR11259:SF1">
    <property type="entry name" value="RAS-RELATED GTP-BINDING PROTEIN"/>
    <property type="match status" value="1"/>
</dbReference>